<reference evidence="6" key="1">
    <citation type="journal article" date="2019" name="Int. J. Syst. Evol. Microbiol.">
        <title>The Global Catalogue of Microorganisms (GCM) 10K type strain sequencing project: providing services to taxonomists for standard genome sequencing and annotation.</title>
        <authorList>
            <consortium name="The Broad Institute Genomics Platform"/>
            <consortium name="The Broad Institute Genome Sequencing Center for Infectious Disease"/>
            <person name="Wu L."/>
            <person name="Ma J."/>
        </authorList>
    </citation>
    <scope>NUCLEOTIDE SEQUENCE [LARGE SCALE GENOMIC DNA]</scope>
    <source>
        <strain evidence="6">JCM 31486</strain>
    </source>
</reference>
<evidence type="ECO:0000313" key="6">
    <source>
        <dbReference type="Proteomes" id="UP001597045"/>
    </source>
</evidence>
<dbReference type="PANTHER" id="PTHR42986:SF1">
    <property type="entry name" value="BENZALDEHYDE DEHYDROGENASE YFMT"/>
    <property type="match status" value="1"/>
</dbReference>
<dbReference type="Gene3D" id="3.40.605.10">
    <property type="entry name" value="Aldehyde Dehydrogenase, Chain A, domain 1"/>
    <property type="match status" value="1"/>
</dbReference>
<dbReference type="Pfam" id="PF00171">
    <property type="entry name" value="Aldedh"/>
    <property type="match status" value="1"/>
</dbReference>
<dbReference type="InterPro" id="IPR016162">
    <property type="entry name" value="Ald_DH_N"/>
</dbReference>
<keyword evidence="3" id="KW-0520">NAD</keyword>
<dbReference type="InterPro" id="IPR016163">
    <property type="entry name" value="Ald_DH_C"/>
</dbReference>
<dbReference type="InterPro" id="IPR015590">
    <property type="entry name" value="Aldehyde_DH_dom"/>
</dbReference>
<feature type="non-terminal residue" evidence="5">
    <location>
        <position position="208"/>
    </location>
</feature>
<comment type="similarity">
    <text evidence="1">Belongs to the aldehyde dehydrogenase family.</text>
</comment>
<evidence type="ECO:0000313" key="5">
    <source>
        <dbReference type="EMBL" id="MFD1051575.1"/>
    </source>
</evidence>
<sequence>ALADQGVVHVVRGDREVDLDRAVGAGAWGSFFHQGQICMTTGRHLVHESLYAEYVRRLAEKANAITVGDPAAADVGLGPIIDAGQRDKIHTLVTDSVAAGATLAAGGTYEELFYRPTVLADPTASVPAYREEVFGPVAVVTPFGSDDEAVKLAVDSPYGLSLGVLTANPLRGLALAERIPTGIVHVNDQTVNDEANVPFGGVGASGTG</sequence>
<name>A0ABW3MQ15_9PSEU</name>
<keyword evidence="6" id="KW-1185">Reference proteome</keyword>
<evidence type="ECO:0000256" key="3">
    <source>
        <dbReference type="ARBA" id="ARBA00023027"/>
    </source>
</evidence>
<dbReference type="EMBL" id="JBHTIS010003701">
    <property type="protein sequence ID" value="MFD1051575.1"/>
    <property type="molecule type" value="Genomic_DNA"/>
</dbReference>
<protein>
    <submittedName>
        <fullName evidence="5">Aldehyde dehydrogenase family protein</fullName>
    </submittedName>
</protein>
<evidence type="ECO:0000256" key="2">
    <source>
        <dbReference type="ARBA" id="ARBA00023002"/>
    </source>
</evidence>
<evidence type="ECO:0000256" key="1">
    <source>
        <dbReference type="ARBA" id="ARBA00009986"/>
    </source>
</evidence>
<dbReference type="PANTHER" id="PTHR42986">
    <property type="entry name" value="BENZALDEHYDE DEHYDROGENASE YFMT"/>
    <property type="match status" value="1"/>
</dbReference>
<feature type="non-terminal residue" evidence="5">
    <location>
        <position position="1"/>
    </location>
</feature>
<dbReference type="Gene3D" id="3.40.309.10">
    <property type="entry name" value="Aldehyde Dehydrogenase, Chain A, domain 2"/>
    <property type="match status" value="1"/>
</dbReference>
<gene>
    <name evidence="5" type="ORF">ACFQ1S_41510</name>
</gene>
<evidence type="ECO:0000259" key="4">
    <source>
        <dbReference type="Pfam" id="PF00171"/>
    </source>
</evidence>
<comment type="caution">
    <text evidence="5">The sequence shown here is derived from an EMBL/GenBank/DDBJ whole genome shotgun (WGS) entry which is preliminary data.</text>
</comment>
<proteinExistence type="inferred from homology"/>
<organism evidence="5 6">
    <name type="scientific">Kibdelosporangium lantanae</name>
    <dbReference type="NCBI Taxonomy" id="1497396"/>
    <lineage>
        <taxon>Bacteria</taxon>
        <taxon>Bacillati</taxon>
        <taxon>Actinomycetota</taxon>
        <taxon>Actinomycetes</taxon>
        <taxon>Pseudonocardiales</taxon>
        <taxon>Pseudonocardiaceae</taxon>
        <taxon>Kibdelosporangium</taxon>
    </lineage>
</organism>
<keyword evidence="2" id="KW-0560">Oxidoreductase</keyword>
<dbReference type="Proteomes" id="UP001597045">
    <property type="component" value="Unassembled WGS sequence"/>
</dbReference>
<dbReference type="InterPro" id="IPR016161">
    <property type="entry name" value="Ald_DH/histidinol_DH"/>
</dbReference>
<accession>A0ABW3MQ15</accession>
<dbReference type="SUPFAM" id="SSF53720">
    <property type="entry name" value="ALDH-like"/>
    <property type="match status" value="1"/>
</dbReference>
<feature type="domain" description="Aldehyde dehydrogenase" evidence="4">
    <location>
        <begin position="16"/>
        <end position="208"/>
    </location>
</feature>